<dbReference type="EMBL" id="JAVFHQ010000004">
    <property type="protein sequence ID" value="KAK4549339.1"/>
    <property type="molecule type" value="Genomic_DNA"/>
</dbReference>
<organism evidence="1 2">
    <name type="scientific">Oleoguttula mirabilis</name>
    <dbReference type="NCBI Taxonomy" id="1507867"/>
    <lineage>
        <taxon>Eukaryota</taxon>
        <taxon>Fungi</taxon>
        <taxon>Dikarya</taxon>
        <taxon>Ascomycota</taxon>
        <taxon>Pezizomycotina</taxon>
        <taxon>Dothideomycetes</taxon>
        <taxon>Dothideomycetidae</taxon>
        <taxon>Mycosphaerellales</taxon>
        <taxon>Teratosphaeriaceae</taxon>
        <taxon>Oleoguttula</taxon>
    </lineage>
</organism>
<sequence>MHHYTGYVSNELVTLRKEFTGLWKETIPKEALRHAFLLHGLLAASALNLACLRPTETTKYLTLCDKHQGIALVGFRNALSGPIEQDVSSALFAQAAITSISSMARSCIVAGAKPAPNFVDIEDVTELFILTKGVRDVISLAHDYIAQGPLAVMFWGNRMPASEESGVVTPEGVRSEFDRVQTMLHQSCEPEYSEPCAAALRELAIIYRTMQYFMRHSGVDPGHVLQWLTMVPMEFVRLIEQRHQAALVVLAYYAAAMTSVREVWYTKDWSVYALQGVRMALDEGMQHWLEWPEEQIRTDLAVLKESK</sequence>
<evidence type="ECO:0000313" key="2">
    <source>
        <dbReference type="Proteomes" id="UP001324427"/>
    </source>
</evidence>
<dbReference type="PANTHER" id="PTHR47784">
    <property type="entry name" value="STEROL UPTAKE CONTROL PROTEIN 2"/>
    <property type="match status" value="1"/>
</dbReference>
<name>A0AAV9JUT1_9PEZI</name>
<reference evidence="1 2" key="1">
    <citation type="submission" date="2021-11" db="EMBL/GenBank/DDBJ databases">
        <title>Black yeast isolated from Biological Soil Crust.</title>
        <authorList>
            <person name="Kurbessoian T."/>
        </authorList>
    </citation>
    <scope>NUCLEOTIDE SEQUENCE [LARGE SCALE GENOMIC DNA]</scope>
    <source>
        <strain evidence="1 2">CCFEE 5522</strain>
    </source>
</reference>
<dbReference type="InterPro" id="IPR053157">
    <property type="entry name" value="Sterol_Uptake_Regulator"/>
</dbReference>
<proteinExistence type="predicted"/>
<evidence type="ECO:0000313" key="1">
    <source>
        <dbReference type="EMBL" id="KAK4549339.1"/>
    </source>
</evidence>
<comment type="caution">
    <text evidence="1">The sequence shown here is derived from an EMBL/GenBank/DDBJ whole genome shotgun (WGS) entry which is preliminary data.</text>
</comment>
<keyword evidence="2" id="KW-1185">Reference proteome</keyword>
<gene>
    <name evidence="1" type="ORF">LTR36_006336</name>
</gene>
<dbReference type="AlphaFoldDB" id="A0AAV9JUT1"/>
<accession>A0AAV9JUT1</accession>
<dbReference type="GO" id="GO:0001228">
    <property type="term" value="F:DNA-binding transcription activator activity, RNA polymerase II-specific"/>
    <property type="evidence" value="ECO:0007669"/>
    <property type="project" value="TreeGrafter"/>
</dbReference>
<protein>
    <submittedName>
        <fullName evidence="1">Uncharacterized protein</fullName>
    </submittedName>
</protein>
<dbReference type="Proteomes" id="UP001324427">
    <property type="component" value="Unassembled WGS sequence"/>
</dbReference>
<dbReference type="PANTHER" id="PTHR47784:SF5">
    <property type="entry name" value="STEROL UPTAKE CONTROL PROTEIN 2"/>
    <property type="match status" value="1"/>
</dbReference>